<name>A0A839IQQ0_9GAMM</name>
<comment type="caution">
    <text evidence="1">The sequence shown here is derived from an EMBL/GenBank/DDBJ whole genome shotgun (WGS) entry which is preliminary data.</text>
</comment>
<dbReference type="RefSeq" id="WP_182808550.1">
    <property type="nucleotide sequence ID" value="NZ_JACJFM010000009.1"/>
</dbReference>
<evidence type="ECO:0000313" key="2">
    <source>
        <dbReference type="Proteomes" id="UP000565262"/>
    </source>
</evidence>
<evidence type="ECO:0000313" key="1">
    <source>
        <dbReference type="EMBL" id="MBB1486767.1"/>
    </source>
</evidence>
<dbReference type="EMBL" id="JACJFM010000009">
    <property type="protein sequence ID" value="MBB1486767.1"/>
    <property type="molecule type" value="Genomic_DNA"/>
</dbReference>
<sequence length="105" mass="11194">MSGQKCPLPRLKGITANGEEIELPELAEIQLEWEEGLPASLLINPEHLQGPSLTLEVGSGEDEYGALTEYGVIALRPGASNMVDINIETQPVDDEDPGCGDDCSC</sequence>
<protein>
    <submittedName>
        <fullName evidence="1">Uncharacterized protein</fullName>
    </submittedName>
</protein>
<dbReference type="AlphaFoldDB" id="A0A839IQQ0"/>
<gene>
    <name evidence="1" type="ORF">H4O21_09110</name>
</gene>
<reference evidence="1 2" key="1">
    <citation type="submission" date="2020-08" db="EMBL/GenBank/DDBJ databases">
        <title>Oceanospirillum sp. nov. isolated from marine sediment.</title>
        <authorList>
            <person name="Ji X."/>
        </authorList>
    </citation>
    <scope>NUCLEOTIDE SEQUENCE [LARGE SCALE GENOMIC DNA]</scope>
    <source>
        <strain evidence="1 2">D5</strain>
    </source>
</reference>
<organism evidence="1 2">
    <name type="scientific">Oceanospirillum sediminis</name>
    <dbReference type="NCBI Taxonomy" id="2760088"/>
    <lineage>
        <taxon>Bacteria</taxon>
        <taxon>Pseudomonadati</taxon>
        <taxon>Pseudomonadota</taxon>
        <taxon>Gammaproteobacteria</taxon>
        <taxon>Oceanospirillales</taxon>
        <taxon>Oceanospirillaceae</taxon>
        <taxon>Oceanospirillum</taxon>
    </lineage>
</organism>
<accession>A0A839IQQ0</accession>
<dbReference type="Proteomes" id="UP000565262">
    <property type="component" value="Unassembled WGS sequence"/>
</dbReference>
<keyword evidence="2" id="KW-1185">Reference proteome</keyword>
<proteinExistence type="predicted"/>